<dbReference type="Proteomes" id="UP001164746">
    <property type="component" value="Chromosome 16"/>
</dbReference>
<evidence type="ECO:0000256" key="1">
    <source>
        <dbReference type="SAM" id="Coils"/>
    </source>
</evidence>
<name>A0ABY7G6W8_MYAAR</name>
<evidence type="ECO:0000313" key="3">
    <source>
        <dbReference type="Proteomes" id="UP001164746"/>
    </source>
</evidence>
<feature type="coiled-coil region" evidence="1">
    <location>
        <begin position="53"/>
        <end position="84"/>
    </location>
</feature>
<evidence type="ECO:0000313" key="2">
    <source>
        <dbReference type="EMBL" id="WAR30155.1"/>
    </source>
</evidence>
<proteinExistence type="predicted"/>
<organism evidence="2 3">
    <name type="scientific">Mya arenaria</name>
    <name type="common">Soft-shell clam</name>
    <dbReference type="NCBI Taxonomy" id="6604"/>
    <lineage>
        <taxon>Eukaryota</taxon>
        <taxon>Metazoa</taxon>
        <taxon>Spiralia</taxon>
        <taxon>Lophotrochozoa</taxon>
        <taxon>Mollusca</taxon>
        <taxon>Bivalvia</taxon>
        <taxon>Autobranchia</taxon>
        <taxon>Heteroconchia</taxon>
        <taxon>Euheterodonta</taxon>
        <taxon>Imparidentia</taxon>
        <taxon>Neoheterodontei</taxon>
        <taxon>Myida</taxon>
        <taxon>Myoidea</taxon>
        <taxon>Myidae</taxon>
        <taxon>Mya</taxon>
    </lineage>
</organism>
<accession>A0ABY7G6W8</accession>
<reference evidence="2" key="1">
    <citation type="submission" date="2022-11" db="EMBL/GenBank/DDBJ databases">
        <title>Centuries of genome instability and evolution in soft-shell clam transmissible cancer (bioRxiv).</title>
        <authorList>
            <person name="Hart S.F.M."/>
            <person name="Yonemitsu M.A."/>
            <person name="Giersch R.M."/>
            <person name="Beal B.F."/>
            <person name="Arriagada G."/>
            <person name="Davis B.W."/>
            <person name="Ostrander E.A."/>
            <person name="Goff S.P."/>
            <person name="Metzger M.J."/>
        </authorList>
    </citation>
    <scope>NUCLEOTIDE SEQUENCE</scope>
    <source>
        <strain evidence="2">MELC-2E11</strain>
        <tissue evidence="2">Siphon/mantle</tissue>
    </source>
</reference>
<keyword evidence="3" id="KW-1185">Reference proteome</keyword>
<dbReference type="EMBL" id="CP111027">
    <property type="protein sequence ID" value="WAR30155.1"/>
    <property type="molecule type" value="Genomic_DNA"/>
</dbReference>
<sequence>MEKKTEINESVSDITAINIHLDEITGEITKLREIEMKKEDIEHLISATVTAIMKTLEDELKSTTQKYQKQIDDLRDRAQCNETRSTEAIKMSNYNEQYSRGTGETEMRLVEKVDEILKREGAEISRDEILAIHRIPTRGVGIRPIKIESGNREWKN</sequence>
<gene>
    <name evidence="2" type="ORF">MAR_003723</name>
</gene>
<protein>
    <submittedName>
        <fullName evidence="2">Uncharacterized protein</fullName>
    </submittedName>
</protein>
<keyword evidence="1" id="KW-0175">Coiled coil</keyword>